<name>A0ABW8MP52_9BURK</name>
<evidence type="ECO:0000256" key="1">
    <source>
        <dbReference type="SAM" id="Phobius"/>
    </source>
</evidence>
<feature type="transmembrane region" description="Helical" evidence="1">
    <location>
        <begin position="6"/>
        <end position="29"/>
    </location>
</feature>
<comment type="caution">
    <text evidence="2">The sequence shown here is derived from an EMBL/GenBank/DDBJ whole genome shotgun (WGS) entry which is preliminary data.</text>
</comment>
<keyword evidence="3" id="KW-1185">Reference proteome</keyword>
<dbReference type="Proteomes" id="UP001620514">
    <property type="component" value="Unassembled WGS sequence"/>
</dbReference>
<reference evidence="2 3" key="1">
    <citation type="submission" date="2024-11" db="EMBL/GenBank/DDBJ databases">
        <title>Using genomics to understand microbial adaptation to soil warming.</title>
        <authorList>
            <person name="Deangelis K.M. PhD."/>
        </authorList>
    </citation>
    <scope>NUCLEOTIDE SEQUENCE [LARGE SCALE GENOMIC DNA]</scope>
    <source>
        <strain evidence="2 3">GAS97</strain>
    </source>
</reference>
<accession>A0ABW8MP52</accession>
<sequence>MHNNLYLAALGVGGLAAASIALSIVYRFAIWAARMLASLALQAIDSGTRFMVHCTVFVCMLARGAVIGTMSLLWEVATTGAVWTIWPPACWVGRRLRSFKEYLKLVRLYIRHGKNSFETFAAFRRYMEGENGEQQEESDGATSEQREYERALEILGFAEGEEFSFEDLKQRYRQLLAVVHPDKGFKSSVFAQLVNEAVLRIKRERGWS</sequence>
<gene>
    <name evidence="2" type="ORF">ABH943_005239</name>
</gene>
<dbReference type="EMBL" id="JBIYDN010000018">
    <property type="protein sequence ID" value="MFK4445217.1"/>
    <property type="molecule type" value="Genomic_DNA"/>
</dbReference>
<dbReference type="CDD" id="cd06257">
    <property type="entry name" value="DnaJ"/>
    <property type="match status" value="1"/>
</dbReference>
<dbReference type="InterPro" id="IPR036869">
    <property type="entry name" value="J_dom_sf"/>
</dbReference>
<keyword evidence="1" id="KW-1133">Transmembrane helix</keyword>
<dbReference type="InterPro" id="IPR001623">
    <property type="entry name" value="DnaJ_domain"/>
</dbReference>
<organism evidence="2 3">
    <name type="scientific">Caballeronia udeis</name>
    <dbReference type="NCBI Taxonomy" id="1232866"/>
    <lineage>
        <taxon>Bacteria</taxon>
        <taxon>Pseudomonadati</taxon>
        <taxon>Pseudomonadota</taxon>
        <taxon>Betaproteobacteria</taxon>
        <taxon>Burkholderiales</taxon>
        <taxon>Burkholderiaceae</taxon>
        <taxon>Caballeronia</taxon>
    </lineage>
</organism>
<evidence type="ECO:0000313" key="3">
    <source>
        <dbReference type="Proteomes" id="UP001620514"/>
    </source>
</evidence>
<evidence type="ECO:0000313" key="2">
    <source>
        <dbReference type="EMBL" id="MFK4445217.1"/>
    </source>
</evidence>
<keyword evidence="1" id="KW-0812">Transmembrane</keyword>
<protein>
    <recommendedName>
        <fullName evidence="4">J domain-containing protein</fullName>
    </recommendedName>
</protein>
<proteinExistence type="predicted"/>
<evidence type="ECO:0008006" key="4">
    <source>
        <dbReference type="Google" id="ProtNLM"/>
    </source>
</evidence>
<keyword evidence="1" id="KW-0472">Membrane</keyword>
<dbReference type="Gene3D" id="1.10.287.110">
    <property type="entry name" value="DnaJ domain"/>
    <property type="match status" value="1"/>
</dbReference>
<dbReference type="SUPFAM" id="SSF46565">
    <property type="entry name" value="Chaperone J-domain"/>
    <property type="match status" value="1"/>
</dbReference>